<gene>
    <name evidence="1" type="ORF">DQG23_20695</name>
</gene>
<dbReference type="Gene3D" id="3.40.50.1360">
    <property type="match status" value="1"/>
</dbReference>
<keyword evidence="1" id="KW-0413">Isomerase</keyword>
<evidence type="ECO:0000313" key="1">
    <source>
        <dbReference type="EMBL" id="RAV19416.1"/>
    </source>
</evidence>
<evidence type="ECO:0000313" key="2">
    <source>
        <dbReference type="Proteomes" id="UP000250369"/>
    </source>
</evidence>
<reference evidence="1 2" key="1">
    <citation type="journal article" date="2009" name="Int. J. Syst. Evol. Microbiol.">
        <title>Paenibacillus contaminans sp. nov., isolated from a contaminated laboratory plate.</title>
        <authorList>
            <person name="Chou J.H."/>
            <person name="Lee J.H."/>
            <person name="Lin M.C."/>
            <person name="Chang P.S."/>
            <person name="Arun A.B."/>
            <person name="Young C.C."/>
            <person name="Chen W.M."/>
        </authorList>
    </citation>
    <scope>NUCLEOTIDE SEQUENCE [LARGE SCALE GENOMIC DNA]</scope>
    <source>
        <strain evidence="1 2">CKOBP-6</strain>
    </source>
</reference>
<name>A0A329MJ87_9BACL</name>
<accession>A0A329MJ87</accession>
<dbReference type="AlphaFoldDB" id="A0A329MJ87"/>
<comment type="caution">
    <text evidence="1">The sequence shown here is derived from an EMBL/GenBank/DDBJ whole genome shotgun (WGS) entry which is preliminary data.</text>
</comment>
<dbReference type="EMBL" id="QMFB01000012">
    <property type="protein sequence ID" value="RAV19416.1"/>
    <property type="molecule type" value="Genomic_DNA"/>
</dbReference>
<dbReference type="Proteomes" id="UP000250369">
    <property type="component" value="Unassembled WGS sequence"/>
</dbReference>
<dbReference type="RefSeq" id="WP_113032776.1">
    <property type="nucleotide sequence ID" value="NZ_QMFB01000012.1"/>
</dbReference>
<sequence length="316" mass="34933">MNLITTLKGSMMEGYFPAGWDLAKIDACASLPREEALKREAHWHGGFEPVSCSSLEQFDTYMGHEIALLIKRTRERGEKLALILPVGPMGMYKWTVFFLKEWGVSASHVYGFNMDEWSDAEGNTLPPSNPGAFQYAMENSFYGLLGDLTVPESQRNYATKENLPAYAGKIAALRSEGAKLAVVYGIGRVFHIAFWEPQFAGEYESEAAWRADTHRIGAKLHPLTIEQNAITSFKSRTTLVPCYANTIGPGLFLQADYAIGGADGELGRGMMWQGMSLLTTLKYGPDPWIPSSYMPAIPGRLFFLNGLAGPLEPELN</sequence>
<dbReference type="GO" id="GO:0016853">
    <property type="term" value="F:isomerase activity"/>
    <property type="evidence" value="ECO:0007669"/>
    <property type="project" value="UniProtKB-KW"/>
</dbReference>
<dbReference type="InterPro" id="IPR037171">
    <property type="entry name" value="NagB/RpiA_transferase-like"/>
</dbReference>
<protein>
    <submittedName>
        <fullName evidence="1">Glucosamine-6-phosphate isomerase</fullName>
    </submittedName>
</protein>
<dbReference type="SUPFAM" id="SSF100950">
    <property type="entry name" value="NagB/RpiA/CoA transferase-like"/>
    <property type="match status" value="1"/>
</dbReference>
<dbReference type="OrthoDB" id="9791139at2"/>
<proteinExistence type="predicted"/>
<keyword evidence="2" id="KW-1185">Reference proteome</keyword>
<organism evidence="1 2">
    <name type="scientific">Paenibacillus contaminans</name>
    <dbReference type="NCBI Taxonomy" id="450362"/>
    <lineage>
        <taxon>Bacteria</taxon>
        <taxon>Bacillati</taxon>
        <taxon>Bacillota</taxon>
        <taxon>Bacilli</taxon>
        <taxon>Bacillales</taxon>
        <taxon>Paenibacillaceae</taxon>
        <taxon>Paenibacillus</taxon>
    </lineage>
</organism>